<dbReference type="SUPFAM" id="SSF50952">
    <property type="entry name" value="Soluble quinoprotein glucose dehydrogenase"/>
    <property type="match status" value="1"/>
</dbReference>
<dbReference type="InterPro" id="IPR011042">
    <property type="entry name" value="6-blade_b-propeller_TolB-like"/>
</dbReference>
<feature type="compositionally biased region" description="Low complexity" evidence="1">
    <location>
        <begin position="28"/>
        <end position="70"/>
    </location>
</feature>
<sequence>MATQKFPLASMTVGVMLFGVLSCSNNTPSEASTASSVASSTDAQSRATTDAAMTNTNTATATDSNSDNSTKANAQTSSAQDTAQKPAFTTKAIATFDEPWAMTALPTDTDPAPRLLVTEKSGNLFVVDTATGVKHRVAGVPKVAYGGQGGLGDVTLAPDFATTNAIYLSYVEKDANDDKYGAVVIKTTLSDLDTTSPKLTKIRRIWQQVPKISGQGHYSHRLLFSPDGQYLYISSGERQKKTPAQDMNANLGKIVRLNPDGSIPADNPFVKAASNAQANADSANKNKSTTPQSISAQIWTLGHRNVLGMQFDDAGRLWAHEMGPRGGDEFNLIEKGNNYGWPVVSNGRNYSGIDIPDHSTRPDFTAPQTSWTPVISPASMSFYQAGAQKDFPAWQNNMLISGLSSKSLVVVSIPTDENARDAQAKERYRYDMGERIRSVLSVDGMVWVLEDGSDGRLLRLLPE</sequence>
<reference evidence="3 4" key="1">
    <citation type="journal article" date="2019" name="Int. J. Syst. Evol. Microbiol.">
        <title>The Global Catalogue of Microorganisms (GCM) 10K type strain sequencing project: providing services to taxonomists for standard genome sequencing and annotation.</title>
        <authorList>
            <consortium name="The Broad Institute Genomics Platform"/>
            <consortium name="The Broad Institute Genome Sequencing Center for Infectious Disease"/>
            <person name="Wu L."/>
            <person name="Ma J."/>
        </authorList>
    </citation>
    <scope>NUCLEOTIDE SEQUENCE [LARGE SCALE GENOMIC DNA]</scope>
    <source>
        <strain evidence="3 4">JCM 16343</strain>
    </source>
</reference>
<organism evidence="3 4">
    <name type="scientific">Psychrobacter aestuarii</name>
    <dbReference type="NCBI Taxonomy" id="556327"/>
    <lineage>
        <taxon>Bacteria</taxon>
        <taxon>Pseudomonadati</taxon>
        <taxon>Pseudomonadota</taxon>
        <taxon>Gammaproteobacteria</taxon>
        <taxon>Moraxellales</taxon>
        <taxon>Moraxellaceae</taxon>
        <taxon>Psychrobacter</taxon>
    </lineage>
</organism>
<keyword evidence="4" id="KW-1185">Reference proteome</keyword>
<dbReference type="EMBL" id="BAAAFR010000001">
    <property type="protein sequence ID" value="GAA0312850.1"/>
    <property type="molecule type" value="Genomic_DNA"/>
</dbReference>
<name>A0ABN0VNF2_9GAMM</name>
<dbReference type="Proteomes" id="UP001501787">
    <property type="component" value="Unassembled WGS sequence"/>
</dbReference>
<evidence type="ECO:0000313" key="3">
    <source>
        <dbReference type="EMBL" id="GAA0312850.1"/>
    </source>
</evidence>
<dbReference type="PANTHER" id="PTHR19328:SF75">
    <property type="entry name" value="ALDOSE SUGAR DEHYDROGENASE YLII"/>
    <property type="match status" value="1"/>
</dbReference>
<dbReference type="PROSITE" id="PS51257">
    <property type="entry name" value="PROKAR_LIPOPROTEIN"/>
    <property type="match status" value="1"/>
</dbReference>
<dbReference type="PANTHER" id="PTHR19328">
    <property type="entry name" value="HEDGEHOG-INTERACTING PROTEIN"/>
    <property type="match status" value="1"/>
</dbReference>
<evidence type="ECO:0000256" key="1">
    <source>
        <dbReference type="SAM" id="MobiDB-lite"/>
    </source>
</evidence>
<protein>
    <submittedName>
        <fullName evidence="3">PQQ-dependent sugar dehydrogenase</fullName>
    </submittedName>
</protein>
<accession>A0ABN0VNF2</accession>
<feature type="domain" description="Glucose/Sorbosone dehydrogenase" evidence="2">
    <location>
        <begin position="96"/>
        <end position="459"/>
    </location>
</feature>
<gene>
    <name evidence="3" type="ORF">GCM10009129_07720</name>
</gene>
<evidence type="ECO:0000259" key="2">
    <source>
        <dbReference type="Pfam" id="PF07995"/>
    </source>
</evidence>
<feature type="compositionally biased region" description="Polar residues" evidence="1">
    <location>
        <begin position="71"/>
        <end position="83"/>
    </location>
</feature>
<comment type="caution">
    <text evidence="3">The sequence shown here is derived from an EMBL/GenBank/DDBJ whole genome shotgun (WGS) entry which is preliminary data.</text>
</comment>
<dbReference type="Pfam" id="PF07995">
    <property type="entry name" value="GSDH"/>
    <property type="match status" value="1"/>
</dbReference>
<evidence type="ECO:0000313" key="4">
    <source>
        <dbReference type="Proteomes" id="UP001501787"/>
    </source>
</evidence>
<feature type="region of interest" description="Disordered" evidence="1">
    <location>
        <begin position="28"/>
        <end position="84"/>
    </location>
</feature>
<dbReference type="InterPro" id="IPR012938">
    <property type="entry name" value="Glc/Sorbosone_DH"/>
</dbReference>
<proteinExistence type="predicted"/>
<dbReference type="Gene3D" id="2.120.10.30">
    <property type="entry name" value="TolB, C-terminal domain"/>
    <property type="match status" value="1"/>
</dbReference>
<dbReference type="InterPro" id="IPR011041">
    <property type="entry name" value="Quinoprot_gluc/sorb_DH_b-prop"/>
</dbReference>